<keyword evidence="1" id="KW-0472">Membrane</keyword>
<dbReference type="Pfam" id="PF14348">
    <property type="entry name" value="DtrJ-like"/>
    <property type="match status" value="1"/>
</dbReference>
<protein>
    <submittedName>
        <fullName evidence="2">Uncharacterized protein DUF4400</fullName>
    </submittedName>
</protein>
<dbReference type="EMBL" id="SORE01000011">
    <property type="protein sequence ID" value="TDY48082.1"/>
    <property type="molecule type" value="Genomic_DNA"/>
</dbReference>
<dbReference type="AlphaFoldDB" id="A0A4R8LP53"/>
<dbReference type="InterPro" id="IPR022266">
    <property type="entry name" value="DtrJ-like"/>
</dbReference>
<accession>A0A4R8LP53</accession>
<dbReference type="OrthoDB" id="9128788at2"/>
<proteinExistence type="predicted"/>
<dbReference type="RefSeq" id="WP_134192743.1">
    <property type="nucleotide sequence ID" value="NZ_JBHLUW010000061.1"/>
</dbReference>
<feature type="transmembrane region" description="Helical" evidence="1">
    <location>
        <begin position="154"/>
        <end position="174"/>
    </location>
</feature>
<feature type="transmembrane region" description="Helical" evidence="1">
    <location>
        <begin position="180"/>
        <end position="198"/>
    </location>
</feature>
<dbReference type="Proteomes" id="UP000295509">
    <property type="component" value="Unassembled WGS sequence"/>
</dbReference>
<keyword evidence="1" id="KW-0812">Transmembrane</keyword>
<feature type="transmembrane region" description="Helical" evidence="1">
    <location>
        <begin position="110"/>
        <end position="133"/>
    </location>
</feature>
<keyword evidence="3" id="KW-1185">Reference proteome</keyword>
<evidence type="ECO:0000256" key="1">
    <source>
        <dbReference type="SAM" id="Phobius"/>
    </source>
</evidence>
<evidence type="ECO:0000313" key="2">
    <source>
        <dbReference type="EMBL" id="TDY48082.1"/>
    </source>
</evidence>
<sequence>MASSSRFVAHVRLWFFFVPLLAVFVMPAIPDRSLFEIPEAESDSVVAALGADRAGEAAERTNSLFRRAFVDSGVMRATVEATRSNGLNDGGVSTFAHTWVRNFWLLVYRVVYRATVMKIWLFGTAVFCVAAFVDGSMRRKIKASAAGFASPLSFHLAGHGILLVFGVAFAVLVAPVPVLAQYWIVVTAVLGVLIWKASSSYQ</sequence>
<feature type="transmembrane region" description="Helical" evidence="1">
    <location>
        <begin position="12"/>
        <end position="29"/>
    </location>
</feature>
<organism evidence="2 3">
    <name type="scientific">Paraburkholderia rhizosphaerae</name>
    <dbReference type="NCBI Taxonomy" id="480658"/>
    <lineage>
        <taxon>Bacteria</taxon>
        <taxon>Pseudomonadati</taxon>
        <taxon>Pseudomonadota</taxon>
        <taxon>Betaproteobacteria</taxon>
        <taxon>Burkholderiales</taxon>
        <taxon>Burkholderiaceae</taxon>
        <taxon>Paraburkholderia</taxon>
    </lineage>
</organism>
<keyword evidence="1" id="KW-1133">Transmembrane helix</keyword>
<gene>
    <name evidence="2" type="ORF">BX592_11115</name>
</gene>
<comment type="caution">
    <text evidence="2">The sequence shown here is derived from an EMBL/GenBank/DDBJ whole genome shotgun (WGS) entry which is preliminary data.</text>
</comment>
<evidence type="ECO:0000313" key="3">
    <source>
        <dbReference type="Proteomes" id="UP000295509"/>
    </source>
</evidence>
<reference evidence="2 3" key="1">
    <citation type="submission" date="2019-03" db="EMBL/GenBank/DDBJ databases">
        <title>Genomic Encyclopedia of Type Strains, Phase III (KMG-III): the genomes of soil and plant-associated and newly described type strains.</title>
        <authorList>
            <person name="Whitman W."/>
        </authorList>
    </citation>
    <scope>NUCLEOTIDE SEQUENCE [LARGE SCALE GENOMIC DNA]</scope>
    <source>
        <strain evidence="2 3">LMG 29544</strain>
    </source>
</reference>
<name>A0A4R8LP53_9BURK</name>